<comment type="caution">
    <text evidence="1">The sequence shown here is derived from an EMBL/GenBank/DDBJ whole genome shotgun (WGS) entry which is preliminary data.</text>
</comment>
<organism evidence="1 2">
    <name type="scientific">Nocardioides hankookensis</name>
    <dbReference type="NCBI Taxonomy" id="443157"/>
    <lineage>
        <taxon>Bacteria</taxon>
        <taxon>Bacillati</taxon>
        <taxon>Actinomycetota</taxon>
        <taxon>Actinomycetes</taxon>
        <taxon>Propionibacteriales</taxon>
        <taxon>Nocardioidaceae</taxon>
        <taxon>Nocardioides</taxon>
    </lineage>
</organism>
<name>A0ABW1LGL4_9ACTN</name>
<keyword evidence="2" id="KW-1185">Reference proteome</keyword>
<gene>
    <name evidence="1" type="ORF">ACFPYL_06930</name>
</gene>
<reference evidence="2" key="1">
    <citation type="journal article" date="2019" name="Int. J. Syst. Evol. Microbiol.">
        <title>The Global Catalogue of Microorganisms (GCM) 10K type strain sequencing project: providing services to taxonomists for standard genome sequencing and annotation.</title>
        <authorList>
            <consortium name="The Broad Institute Genomics Platform"/>
            <consortium name="The Broad Institute Genome Sequencing Center for Infectious Disease"/>
            <person name="Wu L."/>
            <person name="Ma J."/>
        </authorList>
    </citation>
    <scope>NUCLEOTIDE SEQUENCE [LARGE SCALE GENOMIC DNA]</scope>
    <source>
        <strain evidence="2">CCUG 54522</strain>
    </source>
</reference>
<dbReference type="RefSeq" id="WP_379152164.1">
    <property type="nucleotide sequence ID" value="NZ_JBHSRJ010000004.1"/>
</dbReference>
<proteinExistence type="predicted"/>
<dbReference type="EMBL" id="JBHSRJ010000004">
    <property type="protein sequence ID" value="MFC6042799.1"/>
    <property type="molecule type" value="Genomic_DNA"/>
</dbReference>
<accession>A0ABW1LGL4</accession>
<evidence type="ECO:0000313" key="2">
    <source>
        <dbReference type="Proteomes" id="UP001596135"/>
    </source>
</evidence>
<protein>
    <submittedName>
        <fullName evidence="1">Uncharacterized protein</fullName>
    </submittedName>
</protein>
<sequence length="42" mass="4440">MDTCPIFTAVARDLDLDPELLLTTPEVDAAPASANAGRQALR</sequence>
<dbReference type="Proteomes" id="UP001596135">
    <property type="component" value="Unassembled WGS sequence"/>
</dbReference>
<evidence type="ECO:0000313" key="1">
    <source>
        <dbReference type="EMBL" id="MFC6042799.1"/>
    </source>
</evidence>